<dbReference type="AlphaFoldDB" id="A0A0F4Z1E1"/>
<evidence type="ECO:0000256" key="1">
    <source>
        <dbReference type="SAM" id="SignalP"/>
    </source>
</evidence>
<dbReference type="GeneID" id="25314168"/>
<proteinExistence type="predicted"/>
<keyword evidence="1" id="KW-0732">Signal</keyword>
<protein>
    <recommendedName>
        <fullName evidence="4">P-loop containing nucleoside triphosphate hydrolase protein</fullName>
    </recommendedName>
</protein>
<organism evidence="2 3">
    <name type="scientific">Rasamsonia emersonii (strain ATCC 16479 / CBS 393.64 / IMI 116815)</name>
    <dbReference type="NCBI Taxonomy" id="1408163"/>
    <lineage>
        <taxon>Eukaryota</taxon>
        <taxon>Fungi</taxon>
        <taxon>Dikarya</taxon>
        <taxon>Ascomycota</taxon>
        <taxon>Pezizomycotina</taxon>
        <taxon>Eurotiomycetes</taxon>
        <taxon>Eurotiomycetidae</taxon>
        <taxon>Eurotiales</taxon>
        <taxon>Trichocomaceae</taxon>
        <taxon>Rasamsonia</taxon>
    </lineage>
</organism>
<dbReference type="STRING" id="1408163.A0A0F4Z1E1"/>
<dbReference type="RefSeq" id="XP_013330777.1">
    <property type="nucleotide sequence ID" value="XM_013475323.1"/>
</dbReference>
<comment type="caution">
    <text evidence="2">The sequence shown here is derived from an EMBL/GenBank/DDBJ whole genome shotgun (WGS) entry which is preliminary data.</text>
</comment>
<name>A0A0F4Z1E1_RASE3</name>
<evidence type="ECO:0000313" key="2">
    <source>
        <dbReference type="EMBL" id="KKA24165.1"/>
    </source>
</evidence>
<dbReference type="OrthoDB" id="2405944at2759"/>
<dbReference type="PANTHER" id="PTHR48312:SF1">
    <property type="entry name" value="SULFOTRANSFERASE"/>
    <property type="match status" value="1"/>
</dbReference>
<gene>
    <name evidence="2" type="ORF">T310_1817</name>
</gene>
<accession>A0A0F4Z1E1</accession>
<dbReference type="Gene3D" id="3.40.50.300">
    <property type="entry name" value="P-loop containing nucleotide triphosphate hydrolases"/>
    <property type="match status" value="1"/>
</dbReference>
<keyword evidence="3" id="KW-1185">Reference proteome</keyword>
<dbReference type="Pfam" id="PF19798">
    <property type="entry name" value="Sulfotransfer_5"/>
    <property type="match status" value="1"/>
</dbReference>
<evidence type="ECO:0000313" key="3">
    <source>
        <dbReference type="Proteomes" id="UP000053958"/>
    </source>
</evidence>
<feature type="chain" id="PRO_5002482065" description="P-loop containing nucleoside triphosphate hydrolase protein" evidence="1">
    <location>
        <begin position="18"/>
        <end position="518"/>
    </location>
</feature>
<sequence length="518" mass="57953">MTIAILLLHATFQSTMDTCLPRSPADDVKKGGVPFILCLSRLRKQQKRPWIAAWGNTATASHLSSDMVTGPRPAERLQVTCLDESKLCETRRYYIISATVRALATCQPRTMIASSIVQAPPCSRRKVPYGLYRGACLSLRPPLRSWLCLGSRRDTKFSDPGLYARRETLRCIHEPFGDAFYYGPERLSERYEEDEQARVASGFSRSTFKTVFDRIERECAEAEAEGKRIFIKDIVHYLVPPDGKPASIAPSLLKVKRGIGTNGEVNGHSDSHANGVNGVTVNGNGLVSSSKPYPYGTEAEPGNPTVVPTELFSRFHFAFLIRDPHYSIPSYYRCTIPPLDEVTGFYEFYPSEAGYDEVRRVFDYLRKVGLIGPKIATDDAPYQNGVNGTANGTGHGKTQGVEICVVDADDLLENPAGVLEAFCKSVGLKFEPEMLSWDTEEDHARAKEAFAKWKGFHEDAIHSTGLTGRCQKKNFKSEEEFDAEWRAKYGEKGARIIRETVNRNMPDYLYLKQFALKV</sequence>
<dbReference type="PANTHER" id="PTHR48312">
    <property type="match status" value="1"/>
</dbReference>
<reference evidence="2 3" key="1">
    <citation type="submission" date="2015-04" db="EMBL/GenBank/DDBJ databases">
        <authorList>
            <person name="Heijne W.H."/>
            <person name="Fedorova N.D."/>
            <person name="Nierman W.C."/>
            <person name="Vollebregt A.W."/>
            <person name="Zhao Z."/>
            <person name="Wu L."/>
            <person name="Kumar M."/>
            <person name="Stam H."/>
            <person name="van den Berg M.A."/>
            <person name="Pel H.J."/>
        </authorList>
    </citation>
    <scope>NUCLEOTIDE SEQUENCE [LARGE SCALE GENOMIC DNA]</scope>
    <source>
        <strain evidence="2 3">CBS 393.64</strain>
    </source>
</reference>
<feature type="signal peptide" evidence="1">
    <location>
        <begin position="1"/>
        <end position="17"/>
    </location>
</feature>
<dbReference type="EMBL" id="LASV01000073">
    <property type="protein sequence ID" value="KKA24165.1"/>
    <property type="molecule type" value="Genomic_DNA"/>
</dbReference>
<dbReference type="Proteomes" id="UP000053958">
    <property type="component" value="Unassembled WGS sequence"/>
</dbReference>
<evidence type="ECO:0008006" key="4">
    <source>
        <dbReference type="Google" id="ProtNLM"/>
    </source>
</evidence>
<dbReference type="InterPro" id="IPR027417">
    <property type="entry name" value="P-loop_NTPase"/>
</dbReference>
<dbReference type="SUPFAM" id="SSF52540">
    <property type="entry name" value="P-loop containing nucleoside triphosphate hydrolases"/>
    <property type="match status" value="1"/>
</dbReference>